<evidence type="ECO:0000313" key="3">
    <source>
        <dbReference type="Proteomes" id="UP001146120"/>
    </source>
</evidence>
<accession>A0AAV2Z772</accession>
<evidence type="ECO:0000259" key="1">
    <source>
        <dbReference type="PROSITE" id="PS51688"/>
    </source>
</evidence>
<dbReference type="EMBL" id="DAKRPA010000035">
    <property type="protein sequence ID" value="DBA02161.1"/>
    <property type="molecule type" value="Genomic_DNA"/>
</dbReference>
<dbReference type="AlphaFoldDB" id="A0AAV2Z772"/>
<sequence>MSLPPSTSSPIFNSSFFLGANDYLTISTGDTRYIRIGGVGSFSSLAVAGNLDCGSLTIGGSSGDLSALTGVTAGTVTASKLIQVDGSKNISGFGTLSATTLTGTLSTSAQPNITSLGTITNLTASTNLSGTIGTAAQPNITSTGDLTLPTQLAITSGTLSTAAQANVTSVGTLTSLTTSGLITTSFSNATSSLVSYGTWTNSSVPITCNIQLSNLGVVIGNSTNHPLRLATNNTNRLYINESGQINVGSSNQTTYLFQIPGTCNIQTPYINGTQLTSRATELNVLAGVTAGTVSASKGLVVDSSKNLVGLNSLSLQNNVSAAWSNSSVTSTYGLQMLSTINTATEQLGSGIAFANDSVASNVPYAAITLNRTDATSGNLNVYCRTSTTLKKVAQFAPDKSLVLNGSTSVATLTSIGSSNFTDGNYQRAMTLKSDNPTPLALDFQIDSRDQSLDTTYSAFIGTLSLNSLKFGVNDSTKMTISASSGTVGYIGIGTSTPNTPLDVRGTQSRTFAAPSANYGQLGTTSTTFSIGPVSVGVCATFADSVLLTAGSYYTTSDRRLKTNITELPDTTDFVRNVSPVAFDYKSGSDRRCIGYIAQDVARTSIELINFMDNETLKVEGDGDIEGVQLSVDYTKICCLLHKAMQSILQRLDALEKKRYRLNV</sequence>
<reference evidence="2" key="2">
    <citation type="journal article" date="2023" name="Microbiol Resour">
        <title>Decontamination and Annotation of the Draft Genome Sequence of the Oomycete Lagenidium giganteum ARSEF 373.</title>
        <authorList>
            <person name="Morgan W.R."/>
            <person name="Tartar A."/>
        </authorList>
    </citation>
    <scope>NUCLEOTIDE SEQUENCE</scope>
    <source>
        <strain evidence="2">ARSEF 373</strain>
    </source>
</reference>
<proteinExistence type="predicted"/>
<comment type="caution">
    <text evidence="2">The sequence shown here is derived from an EMBL/GenBank/DDBJ whole genome shotgun (WGS) entry which is preliminary data.</text>
</comment>
<protein>
    <recommendedName>
        <fullName evidence="1">Peptidase S74 domain-containing protein</fullName>
    </recommendedName>
</protein>
<evidence type="ECO:0000313" key="2">
    <source>
        <dbReference type="EMBL" id="DBA02161.1"/>
    </source>
</evidence>
<dbReference type="Proteomes" id="UP001146120">
    <property type="component" value="Unassembled WGS sequence"/>
</dbReference>
<name>A0AAV2Z772_9STRA</name>
<organism evidence="2 3">
    <name type="scientific">Lagenidium giganteum</name>
    <dbReference type="NCBI Taxonomy" id="4803"/>
    <lineage>
        <taxon>Eukaryota</taxon>
        <taxon>Sar</taxon>
        <taxon>Stramenopiles</taxon>
        <taxon>Oomycota</taxon>
        <taxon>Peronosporomycetes</taxon>
        <taxon>Pythiales</taxon>
        <taxon>Pythiaceae</taxon>
    </lineage>
</organism>
<dbReference type="Gene3D" id="1.10.10.10">
    <property type="entry name" value="Winged helix-like DNA-binding domain superfamily/Winged helix DNA-binding domain"/>
    <property type="match status" value="1"/>
</dbReference>
<feature type="domain" description="Peptidase S74" evidence="1">
    <location>
        <begin position="556"/>
        <end position="658"/>
    </location>
</feature>
<reference evidence="2" key="1">
    <citation type="submission" date="2022-11" db="EMBL/GenBank/DDBJ databases">
        <authorList>
            <person name="Morgan W.R."/>
            <person name="Tartar A."/>
        </authorList>
    </citation>
    <scope>NUCLEOTIDE SEQUENCE</scope>
    <source>
        <strain evidence="2">ARSEF 373</strain>
    </source>
</reference>
<dbReference type="InterPro" id="IPR036388">
    <property type="entry name" value="WH-like_DNA-bd_sf"/>
</dbReference>
<dbReference type="InterPro" id="IPR030392">
    <property type="entry name" value="S74_ICA"/>
</dbReference>
<gene>
    <name evidence="2" type="ORF">N0F65_004796</name>
</gene>
<dbReference type="Pfam" id="PF13884">
    <property type="entry name" value="Peptidase_S74"/>
    <property type="match status" value="1"/>
</dbReference>
<dbReference type="PROSITE" id="PS51688">
    <property type="entry name" value="ICA"/>
    <property type="match status" value="1"/>
</dbReference>
<keyword evidence="3" id="KW-1185">Reference proteome</keyword>